<dbReference type="CDD" id="cd00272">
    <property type="entry name" value="Chemokine_CC"/>
    <property type="match status" value="1"/>
</dbReference>
<comment type="subcellular location">
    <subcellularLocation>
        <location evidence="1">Secreted</location>
    </subcellularLocation>
</comment>
<dbReference type="PANTHER" id="PTHR12015">
    <property type="entry name" value="SMALL INDUCIBLE CYTOKINE A"/>
    <property type="match status" value="1"/>
</dbReference>
<dbReference type="Gene3D" id="2.40.50.40">
    <property type="match status" value="1"/>
</dbReference>
<dbReference type="InterPro" id="IPR036048">
    <property type="entry name" value="Interleukin_8-like_sf"/>
</dbReference>
<keyword evidence="7" id="KW-1185">Reference proteome</keyword>
<sequence length="172" mass="19342">MGSSRWLRVITCFQYYTECDGVNEVAGLCCFKFHKPSIPAADVVSVEQTRSDCTLPGVSLTTKKGYRICVDPEVDWVKEIIKNTTTARNLEAAPVLVQSLVISRLDYCNSLLAGLPMNAIRPQQMIQNAAARLVFNQPKFSHTTPLLRSLYWVPKAARIRFKTLMLAYKAKI</sequence>
<keyword evidence="2" id="KW-0202">Cytokine</keyword>
<comment type="caution">
    <text evidence="6">The sequence shown here is derived from an EMBL/GenBank/DDBJ whole genome shotgun (WGS) entry which is preliminary data.</text>
</comment>
<dbReference type="Proteomes" id="UP001205998">
    <property type="component" value="Unassembled WGS sequence"/>
</dbReference>
<proteinExistence type="predicted"/>
<evidence type="ECO:0000256" key="1">
    <source>
        <dbReference type="ARBA" id="ARBA00004613"/>
    </source>
</evidence>
<organism evidence="6 7">
    <name type="scientific">Silurus asotus</name>
    <name type="common">Amur catfish</name>
    <name type="synonym">Parasilurus asotus</name>
    <dbReference type="NCBI Taxonomy" id="30991"/>
    <lineage>
        <taxon>Eukaryota</taxon>
        <taxon>Metazoa</taxon>
        <taxon>Chordata</taxon>
        <taxon>Craniata</taxon>
        <taxon>Vertebrata</taxon>
        <taxon>Euteleostomi</taxon>
        <taxon>Actinopterygii</taxon>
        <taxon>Neopterygii</taxon>
        <taxon>Teleostei</taxon>
        <taxon>Ostariophysi</taxon>
        <taxon>Siluriformes</taxon>
        <taxon>Siluridae</taxon>
        <taxon>Silurus</taxon>
    </lineage>
</organism>
<dbReference type="GO" id="GO:0006955">
    <property type="term" value="P:immune response"/>
    <property type="evidence" value="ECO:0007669"/>
    <property type="project" value="InterPro"/>
</dbReference>
<dbReference type="InterPro" id="IPR001811">
    <property type="entry name" value="Chemokine_IL8-like_dom"/>
</dbReference>
<dbReference type="Pfam" id="PF00048">
    <property type="entry name" value="IL8"/>
    <property type="match status" value="1"/>
</dbReference>
<name>A0AAD5B142_SILAS</name>
<dbReference type="SUPFAM" id="SSF54117">
    <property type="entry name" value="Interleukin 8-like chemokines"/>
    <property type="match status" value="1"/>
</dbReference>
<reference evidence="6" key="1">
    <citation type="submission" date="2018-07" db="EMBL/GenBank/DDBJ databases">
        <title>Comparative genomics of catfishes provides insights into carnivory and benthic adaptation.</title>
        <authorList>
            <person name="Zhang Y."/>
            <person name="Wang D."/>
            <person name="Peng Z."/>
            <person name="Zheng S."/>
            <person name="Shao F."/>
            <person name="Tao W."/>
        </authorList>
    </citation>
    <scope>NUCLEOTIDE SEQUENCE</scope>
    <source>
        <strain evidence="6">Chongqing</strain>
    </source>
</reference>
<dbReference type="SMART" id="SM00199">
    <property type="entry name" value="SCY"/>
    <property type="match status" value="1"/>
</dbReference>
<evidence type="ECO:0000256" key="3">
    <source>
        <dbReference type="ARBA" id="ARBA00022525"/>
    </source>
</evidence>
<evidence type="ECO:0000256" key="2">
    <source>
        <dbReference type="ARBA" id="ARBA00022514"/>
    </source>
</evidence>
<dbReference type="GO" id="GO:0005615">
    <property type="term" value="C:extracellular space"/>
    <property type="evidence" value="ECO:0007669"/>
    <property type="project" value="UniProtKB-KW"/>
</dbReference>
<evidence type="ECO:0000313" key="6">
    <source>
        <dbReference type="EMBL" id="KAI5625342.1"/>
    </source>
</evidence>
<dbReference type="EMBL" id="MU551561">
    <property type="protein sequence ID" value="KAI5625342.1"/>
    <property type="molecule type" value="Genomic_DNA"/>
</dbReference>
<gene>
    <name evidence="6" type="ORF">C0J50_15094</name>
</gene>
<dbReference type="PANTHER" id="PTHR12015:SF183">
    <property type="entry name" value="C-C MOTIF CHEMOKINE 3"/>
    <property type="match status" value="1"/>
</dbReference>
<dbReference type="GO" id="GO:0008009">
    <property type="term" value="F:chemokine activity"/>
    <property type="evidence" value="ECO:0007669"/>
    <property type="project" value="InterPro"/>
</dbReference>
<accession>A0AAD5B142</accession>
<keyword evidence="4" id="KW-0732">Signal</keyword>
<keyword evidence="3" id="KW-0964">Secreted</keyword>
<evidence type="ECO:0000259" key="5">
    <source>
        <dbReference type="SMART" id="SM00199"/>
    </source>
</evidence>
<feature type="domain" description="Chemokine interleukin-8-like" evidence="5">
    <location>
        <begin position="26"/>
        <end position="84"/>
    </location>
</feature>
<protein>
    <submittedName>
        <fullName evidence="6">C-C motif chemokine 3-like</fullName>
    </submittedName>
</protein>
<dbReference type="AlphaFoldDB" id="A0AAD5B142"/>
<dbReference type="InterPro" id="IPR039809">
    <property type="entry name" value="Chemokine_b/g/d"/>
</dbReference>
<evidence type="ECO:0000313" key="7">
    <source>
        <dbReference type="Proteomes" id="UP001205998"/>
    </source>
</evidence>
<evidence type="ECO:0000256" key="4">
    <source>
        <dbReference type="ARBA" id="ARBA00022729"/>
    </source>
</evidence>